<name>M0N675_9EURY</name>
<dbReference type="EMBL" id="AOME01000051">
    <property type="protein sequence ID" value="EMA53432.1"/>
    <property type="molecule type" value="Genomic_DNA"/>
</dbReference>
<evidence type="ECO:0000313" key="2">
    <source>
        <dbReference type="EMBL" id="EMA53432.1"/>
    </source>
</evidence>
<proteinExistence type="predicted"/>
<comment type="caution">
    <text evidence="2">The sequence shown here is derived from an EMBL/GenBank/DDBJ whole genome shotgun (WGS) entry which is preliminary data.</text>
</comment>
<evidence type="ECO:0000256" key="1">
    <source>
        <dbReference type="SAM" id="MobiDB-lite"/>
    </source>
</evidence>
<dbReference type="RefSeq" id="WP_005042714.1">
    <property type="nucleotide sequence ID" value="NZ_AOME01000051.1"/>
</dbReference>
<dbReference type="Proteomes" id="UP000011625">
    <property type="component" value="Unassembled WGS sequence"/>
</dbReference>
<sequence length="161" mass="18195">MPLDDWDPENHPDSIQVDALDETVAMPFGQTTDIYGQIALSPIQQLEELYDNMTNVLEGQEYATDAHADTIGQYNRIIAELDSTGDEADLDEFLLRLMREGLVSDVYASEIDAYEERLPKEQNEVVNEISKSVTDKPREEVSVDNIQNSLRENIHAHPDTS</sequence>
<keyword evidence="3" id="KW-1185">Reference proteome</keyword>
<evidence type="ECO:0000313" key="3">
    <source>
        <dbReference type="Proteomes" id="UP000011625"/>
    </source>
</evidence>
<feature type="compositionally biased region" description="Basic and acidic residues" evidence="1">
    <location>
        <begin position="152"/>
        <end position="161"/>
    </location>
</feature>
<protein>
    <submittedName>
        <fullName evidence="2">Uncharacterized protein</fullName>
    </submittedName>
</protein>
<dbReference type="AlphaFoldDB" id="M0N675"/>
<gene>
    <name evidence="2" type="ORF">C450_08977</name>
</gene>
<accession>M0N675</accession>
<organism evidence="2 3">
    <name type="scientific">Halococcus salifodinae DSM 8989</name>
    <dbReference type="NCBI Taxonomy" id="1227456"/>
    <lineage>
        <taxon>Archaea</taxon>
        <taxon>Methanobacteriati</taxon>
        <taxon>Methanobacteriota</taxon>
        <taxon>Stenosarchaea group</taxon>
        <taxon>Halobacteria</taxon>
        <taxon>Halobacteriales</taxon>
        <taxon>Halococcaceae</taxon>
        <taxon>Halococcus</taxon>
    </lineage>
</organism>
<reference evidence="2 3" key="1">
    <citation type="journal article" date="2014" name="PLoS Genet.">
        <title>Phylogenetically driven sequencing of extremely halophilic archaea reveals strategies for static and dynamic osmo-response.</title>
        <authorList>
            <person name="Becker E.A."/>
            <person name="Seitzer P.M."/>
            <person name="Tritt A."/>
            <person name="Larsen D."/>
            <person name="Krusor M."/>
            <person name="Yao A.I."/>
            <person name="Wu D."/>
            <person name="Madern D."/>
            <person name="Eisen J.A."/>
            <person name="Darling A.E."/>
            <person name="Facciotti M.T."/>
        </authorList>
    </citation>
    <scope>NUCLEOTIDE SEQUENCE [LARGE SCALE GENOMIC DNA]</scope>
    <source>
        <strain evidence="2 3">DSM 8989</strain>
    </source>
</reference>
<feature type="region of interest" description="Disordered" evidence="1">
    <location>
        <begin position="129"/>
        <end position="161"/>
    </location>
</feature>